<evidence type="ECO:0000256" key="1">
    <source>
        <dbReference type="HAMAP-Rule" id="MF_00715"/>
    </source>
</evidence>
<dbReference type="EMBL" id="JARJLR010000481">
    <property type="protein sequence ID" value="MDF3845729.1"/>
    <property type="molecule type" value="Genomic_DNA"/>
</dbReference>
<keyword evidence="2" id="KW-0175">Coiled coil</keyword>
<dbReference type="Pfam" id="PF04102">
    <property type="entry name" value="SlyX"/>
    <property type="match status" value="1"/>
</dbReference>
<dbReference type="Proteomes" id="UP000077748">
    <property type="component" value="Chromosome"/>
</dbReference>
<evidence type="ECO:0000313" key="6">
    <source>
        <dbReference type="Proteomes" id="UP000077748"/>
    </source>
</evidence>
<keyword evidence="7" id="KW-1185">Reference proteome</keyword>
<reference evidence="5 7" key="2">
    <citation type="submission" date="2016-10" db="EMBL/GenBank/DDBJ databases">
        <authorList>
            <person name="Varghese N."/>
            <person name="Submissions S."/>
        </authorList>
    </citation>
    <scope>NUCLEOTIDE SEQUENCE [LARGE SCALE GENOMIC DNA]</scope>
    <source>
        <strain evidence="5 7">LMG 18378</strain>
    </source>
</reference>
<dbReference type="HAMAP" id="MF_00715">
    <property type="entry name" value="SlyX"/>
    <property type="match status" value="1"/>
</dbReference>
<dbReference type="OrthoDB" id="8606883at2"/>
<dbReference type="PANTHER" id="PTHR36508:SF1">
    <property type="entry name" value="PROTEIN SLYX"/>
    <property type="match status" value="1"/>
</dbReference>
<evidence type="ECO:0000313" key="3">
    <source>
        <dbReference type="EMBL" id="ANI14019.1"/>
    </source>
</evidence>
<dbReference type="GeneID" id="72994869"/>
<organism evidence="3 6">
    <name type="scientific">Pseudomonas citronellolis</name>
    <dbReference type="NCBI Taxonomy" id="53408"/>
    <lineage>
        <taxon>Bacteria</taxon>
        <taxon>Pseudomonadati</taxon>
        <taxon>Pseudomonadota</taxon>
        <taxon>Gammaproteobacteria</taxon>
        <taxon>Pseudomonadales</taxon>
        <taxon>Pseudomonadaceae</taxon>
        <taxon>Pseudomonas</taxon>
    </lineage>
</organism>
<proteinExistence type="inferred from homology"/>
<dbReference type="EMBL" id="FOLS01000018">
    <property type="protein sequence ID" value="SFD15554.1"/>
    <property type="molecule type" value="Genomic_DNA"/>
</dbReference>
<dbReference type="NCBIfam" id="NF001421">
    <property type="entry name" value="PRK00295.1"/>
    <property type="match status" value="1"/>
</dbReference>
<dbReference type="Gene3D" id="1.20.5.300">
    <property type="match status" value="1"/>
</dbReference>
<dbReference type="STRING" id="53408.A9C11_08490"/>
<dbReference type="Proteomes" id="UP000183385">
    <property type="component" value="Unassembled WGS sequence"/>
</dbReference>
<dbReference type="PANTHER" id="PTHR36508">
    <property type="entry name" value="PROTEIN SLYX"/>
    <property type="match status" value="1"/>
</dbReference>
<comment type="similarity">
    <text evidence="1">Belongs to the SlyX family.</text>
</comment>
<dbReference type="InterPro" id="IPR007236">
    <property type="entry name" value="SlyX"/>
</dbReference>
<sequence length="68" mass="7953">MSLEERVTDLESRLAFQDDALQTLSDVVYEQERLIERLRLQMQVLLKRLEDLQGQVGIAEDDVPPPHY</sequence>
<dbReference type="EMBL" id="CP015878">
    <property type="protein sequence ID" value="ANI14019.1"/>
    <property type="molecule type" value="Genomic_DNA"/>
</dbReference>
<reference evidence="4" key="3">
    <citation type="submission" date="2023-03" db="EMBL/GenBank/DDBJ databases">
        <title>Draft assemblies of triclosan tolerant bacteria isolated from returned activated sludge.</title>
        <authorList>
            <person name="Van Hamelsveld S."/>
        </authorList>
    </citation>
    <scope>NUCLEOTIDE SEQUENCE</scope>
    <source>
        <strain evidence="4">GW210015_S63</strain>
    </source>
</reference>
<dbReference type="AlphaFoldDB" id="A0A127MPI8"/>
<reference evidence="3 6" key="1">
    <citation type="submission" date="2016-05" db="EMBL/GenBank/DDBJ databases">
        <title>Genome Sequence of Pseudomonas citronellolis Strain SJTE-3, an Estrogens and Persistent Organic Pollutants degradation strain.</title>
        <authorList>
            <person name="Liang R."/>
        </authorList>
    </citation>
    <scope>NUCLEOTIDE SEQUENCE [LARGE SCALE GENOMIC DNA]</scope>
    <source>
        <strain evidence="3 6">SJTE-3</strain>
    </source>
</reference>
<evidence type="ECO:0000313" key="4">
    <source>
        <dbReference type="EMBL" id="MDF3845729.1"/>
    </source>
</evidence>
<accession>A0A127MPI8</accession>
<evidence type="ECO:0000256" key="2">
    <source>
        <dbReference type="SAM" id="Coils"/>
    </source>
</evidence>
<feature type="coiled-coil region" evidence="2">
    <location>
        <begin position="35"/>
        <end position="62"/>
    </location>
</feature>
<evidence type="ECO:0000313" key="7">
    <source>
        <dbReference type="Proteomes" id="UP000183385"/>
    </source>
</evidence>
<gene>
    <name evidence="1" type="primary">slyX</name>
    <name evidence="3" type="ORF">A9C11_08490</name>
    <name evidence="4" type="ORF">P3W55_28820</name>
    <name evidence="5" type="ORF">SAMN05216577_11844</name>
</gene>
<protein>
    <recommendedName>
        <fullName evidence="1">Protein SlyX homolog</fullName>
    </recommendedName>
</protein>
<dbReference type="RefSeq" id="WP_009616920.1">
    <property type="nucleotide sequence ID" value="NZ_BDGS01000001.1"/>
</dbReference>
<name>A0A127MPI8_9PSED</name>
<dbReference type="KEGG" id="pcq:PcP3B5_17130"/>
<evidence type="ECO:0000313" key="5">
    <source>
        <dbReference type="EMBL" id="SFD15554.1"/>
    </source>
</evidence>
<dbReference type="Proteomes" id="UP001220662">
    <property type="component" value="Unassembled WGS sequence"/>
</dbReference>